<accession>A0A8J2YUI4</accession>
<dbReference type="CDD" id="cd01992">
    <property type="entry name" value="TilS_N"/>
    <property type="match status" value="1"/>
</dbReference>
<evidence type="ECO:0000256" key="6">
    <source>
        <dbReference type="HAMAP-Rule" id="MF_01161"/>
    </source>
</evidence>
<dbReference type="Pfam" id="PF01171">
    <property type="entry name" value="ATP_bind_3"/>
    <property type="match status" value="1"/>
</dbReference>
<evidence type="ECO:0000256" key="3">
    <source>
        <dbReference type="ARBA" id="ARBA00022741"/>
    </source>
</evidence>
<keyword evidence="3 6" id="KW-0547">Nucleotide-binding</keyword>
<organism evidence="9 10">
    <name type="scientific">Aliidongia dinghuensis</name>
    <dbReference type="NCBI Taxonomy" id="1867774"/>
    <lineage>
        <taxon>Bacteria</taxon>
        <taxon>Pseudomonadati</taxon>
        <taxon>Pseudomonadota</taxon>
        <taxon>Alphaproteobacteria</taxon>
        <taxon>Rhodospirillales</taxon>
        <taxon>Dongiaceae</taxon>
        <taxon>Aliidongia</taxon>
    </lineage>
</organism>
<name>A0A8J2YUI4_9PROT</name>
<comment type="similarity">
    <text evidence="6">Belongs to the tRNA(Ile)-lysidine synthase family.</text>
</comment>
<evidence type="ECO:0000313" key="9">
    <source>
        <dbReference type="EMBL" id="GGF16901.1"/>
    </source>
</evidence>
<dbReference type="InterPro" id="IPR012795">
    <property type="entry name" value="tRNA_Ile_lys_synt_N"/>
</dbReference>
<dbReference type="GO" id="GO:0032267">
    <property type="term" value="F:tRNA(Ile)-lysidine synthase activity"/>
    <property type="evidence" value="ECO:0007669"/>
    <property type="project" value="UniProtKB-EC"/>
</dbReference>
<keyword evidence="6" id="KW-0963">Cytoplasm</keyword>
<evidence type="ECO:0000256" key="4">
    <source>
        <dbReference type="ARBA" id="ARBA00022840"/>
    </source>
</evidence>
<dbReference type="InterPro" id="IPR014729">
    <property type="entry name" value="Rossmann-like_a/b/a_fold"/>
</dbReference>
<dbReference type="InterPro" id="IPR012094">
    <property type="entry name" value="tRNA_Ile_lys_synt"/>
</dbReference>
<dbReference type="PANTHER" id="PTHR43033:SF1">
    <property type="entry name" value="TRNA(ILE)-LYSIDINE SYNTHASE-RELATED"/>
    <property type="match status" value="1"/>
</dbReference>
<evidence type="ECO:0000259" key="8">
    <source>
        <dbReference type="Pfam" id="PF01171"/>
    </source>
</evidence>
<proteinExistence type="inferred from homology"/>
<reference evidence="9" key="2">
    <citation type="submission" date="2020-09" db="EMBL/GenBank/DDBJ databases">
        <authorList>
            <person name="Sun Q."/>
            <person name="Zhou Y."/>
        </authorList>
    </citation>
    <scope>NUCLEOTIDE SEQUENCE</scope>
    <source>
        <strain evidence="9">CGMCC 1.15725</strain>
    </source>
</reference>
<reference evidence="9" key="1">
    <citation type="journal article" date="2014" name="Int. J. Syst. Evol. Microbiol.">
        <title>Complete genome sequence of Corynebacterium casei LMG S-19264T (=DSM 44701T), isolated from a smear-ripened cheese.</title>
        <authorList>
            <consortium name="US DOE Joint Genome Institute (JGI-PGF)"/>
            <person name="Walter F."/>
            <person name="Albersmeier A."/>
            <person name="Kalinowski J."/>
            <person name="Ruckert C."/>
        </authorList>
    </citation>
    <scope>NUCLEOTIDE SEQUENCE</scope>
    <source>
        <strain evidence="9">CGMCC 1.15725</strain>
    </source>
</reference>
<dbReference type="GO" id="GO:0005524">
    <property type="term" value="F:ATP binding"/>
    <property type="evidence" value="ECO:0007669"/>
    <property type="project" value="UniProtKB-UniRule"/>
</dbReference>
<comment type="function">
    <text evidence="6">Ligates lysine onto the cytidine present at position 34 of the AUA codon-specific tRNA(Ile) that contains the anticodon CAU, in an ATP-dependent manner. Cytidine is converted to lysidine, thus changing the amino acid specificity of the tRNA from methionine to isoleucine.</text>
</comment>
<dbReference type="PANTHER" id="PTHR43033">
    <property type="entry name" value="TRNA(ILE)-LYSIDINE SYNTHASE-RELATED"/>
    <property type="match status" value="1"/>
</dbReference>
<comment type="subcellular location">
    <subcellularLocation>
        <location evidence="6">Cytoplasm</location>
    </subcellularLocation>
</comment>
<dbReference type="GO" id="GO:0006400">
    <property type="term" value="P:tRNA modification"/>
    <property type="evidence" value="ECO:0007669"/>
    <property type="project" value="UniProtKB-UniRule"/>
</dbReference>
<sequence length="503" mass="53224">MTGSGPADRPPRRSAPARSARRPAPRGSSDTVRQTPLDDPEFAAAMAAIGPFEPCPELAVAVSGGADSLALALLADRWARARSGRIVALTVDHRLRPESAGEAAQVGAWLGERGIRHEILVWQGPYPIHDLQAAARAARYHLLGDWCRRAGFLHLLTAHHQDDQAETLILRLGRGSGLAGLSGMAPIVEDGHYRLLRPLLALPATRLKVTLAGFNQGWIEDPSNRNPAFARVRVRAQTPLFAEAGLTPRRLAETSRHLARARAVLEQLVEEALVAGVSLHPAGFALVDPAPLARAPAEIGLRALAAVIATISGEDYPPRFERLERVAEALFAGLPGSVAGDGSGNALGGGRTLGGCRILPWRGRVLVLRELAAVAPAVDLPDVGAPSVDAPSVDVSAGPLQETGGNISWDHRFVIERRPGGDWHGIRVGALGSDAAARMRGIVEAPGTPYLPSSVRPSLPAFWREGTLMGVPHLGWMRAGADIGAAIRFRPTRSLTGSGFTVV</sequence>
<keyword evidence="1 6" id="KW-0436">Ligase</keyword>
<comment type="caution">
    <text evidence="9">The sequence shown here is derived from an EMBL/GenBank/DDBJ whole genome shotgun (WGS) entry which is preliminary data.</text>
</comment>
<keyword evidence="4 6" id="KW-0067">ATP-binding</keyword>
<dbReference type="GO" id="GO:0005737">
    <property type="term" value="C:cytoplasm"/>
    <property type="evidence" value="ECO:0007669"/>
    <property type="project" value="UniProtKB-SubCell"/>
</dbReference>
<protein>
    <recommendedName>
        <fullName evidence="6">tRNA(Ile)-lysidine synthase</fullName>
        <ecNumber evidence="6">6.3.4.19</ecNumber>
    </recommendedName>
    <alternativeName>
        <fullName evidence="6">tRNA(Ile)-2-lysyl-cytidine synthase</fullName>
    </alternativeName>
    <alternativeName>
        <fullName evidence="6">tRNA(Ile)-lysidine synthetase</fullName>
    </alternativeName>
</protein>
<feature type="binding site" evidence="6">
    <location>
        <begin position="63"/>
        <end position="68"/>
    </location>
    <ligand>
        <name>ATP</name>
        <dbReference type="ChEBI" id="CHEBI:30616"/>
    </ligand>
</feature>
<dbReference type="HAMAP" id="MF_01161">
    <property type="entry name" value="tRNA_Ile_lys_synt"/>
    <property type="match status" value="1"/>
</dbReference>
<feature type="domain" description="tRNA(Ile)-lysidine/2-thiocytidine synthase N-terminal" evidence="8">
    <location>
        <begin position="58"/>
        <end position="236"/>
    </location>
</feature>
<keyword evidence="10" id="KW-1185">Reference proteome</keyword>
<dbReference type="SUPFAM" id="SSF52402">
    <property type="entry name" value="Adenine nucleotide alpha hydrolases-like"/>
    <property type="match status" value="1"/>
</dbReference>
<keyword evidence="2 6" id="KW-0819">tRNA processing</keyword>
<comment type="catalytic activity">
    <reaction evidence="5 6">
        <text>cytidine(34) in tRNA(Ile2) + L-lysine + ATP = lysidine(34) in tRNA(Ile2) + AMP + diphosphate + H(+)</text>
        <dbReference type="Rhea" id="RHEA:43744"/>
        <dbReference type="Rhea" id="RHEA-COMP:10625"/>
        <dbReference type="Rhea" id="RHEA-COMP:10670"/>
        <dbReference type="ChEBI" id="CHEBI:15378"/>
        <dbReference type="ChEBI" id="CHEBI:30616"/>
        <dbReference type="ChEBI" id="CHEBI:32551"/>
        <dbReference type="ChEBI" id="CHEBI:33019"/>
        <dbReference type="ChEBI" id="CHEBI:82748"/>
        <dbReference type="ChEBI" id="CHEBI:83665"/>
        <dbReference type="ChEBI" id="CHEBI:456215"/>
        <dbReference type="EC" id="6.3.4.19"/>
    </reaction>
</comment>
<evidence type="ECO:0000256" key="7">
    <source>
        <dbReference type="SAM" id="MobiDB-lite"/>
    </source>
</evidence>
<dbReference type="EC" id="6.3.4.19" evidence="6"/>
<feature type="region of interest" description="Disordered" evidence="7">
    <location>
        <begin position="1"/>
        <end position="36"/>
    </location>
</feature>
<evidence type="ECO:0000256" key="1">
    <source>
        <dbReference type="ARBA" id="ARBA00022598"/>
    </source>
</evidence>
<dbReference type="EMBL" id="BMJQ01000005">
    <property type="protein sequence ID" value="GGF16901.1"/>
    <property type="molecule type" value="Genomic_DNA"/>
</dbReference>
<evidence type="ECO:0000256" key="2">
    <source>
        <dbReference type="ARBA" id="ARBA00022694"/>
    </source>
</evidence>
<evidence type="ECO:0000256" key="5">
    <source>
        <dbReference type="ARBA" id="ARBA00048539"/>
    </source>
</evidence>
<dbReference type="NCBIfam" id="TIGR02432">
    <property type="entry name" value="lysidine_TilS_N"/>
    <property type="match status" value="1"/>
</dbReference>
<gene>
    <name evidence="6 9" type="primary">tilS</name>
    <name evidence="9" type="ORF">GCM10011611_23320</name>
</gene>
<comment type="domain">
    <text evidence="6">The N-terminal region contains the highly conserved SGGXDS motif, predicted to be a P-loop motif involved in ATP binding.</text>
</comment>
<dbReference type="Gene3D" id="3.40.50.620">
    <property type="entry name" value="HUPs"/>
    <property type="match status" value="1"/>
</dbReference>
<dbReference type="Proteomes" id="UP000646365">
    <property type="component" value="Unassembled WGS sequence"/>
</dbReference>
<dbReference type="InterPro" id="IPR011063">
    <property type="entry name" value="TilS/TtcA_N"/>
</dbReference>
<dbReference type="AlphaFoldDB" id="A0A8J2YUI4"/>
<evidence type="ECO:0000313" key="10">
    <source>
        <dbReference type="Proteomes" id="UP000646365"/>
    </source>
</evidence>